<name>A0A369K7L5_HYPMA</name>
<sequence length="458" mass="53033">MVFPIGSEQKPPSVTVNTEEFLDGRRNQSDHPGPQLLGYSALRSRGCDWEYLLYPNLPGPLFCRTRGKLMLVAAGNVNTLLAPPYLKSSQHDQQHAVIISFSLEGHIMGMQREVYNEIIARDIPGPDSDRGNMVRSFLIPERFTVPNSSPSSPRTINIFCAFVSDSWVWVVADFSRFVRLHVISRDRVWDTPDFDINTPEWPKLFEVFKGGPDWVTKVKLAEQTLDRWRNVVLERSERWKRRVREWELKEERRKKQRIKAEKMSLPQSAFTVEGYFLRAQRGRPSFPANDRSNGQLERHKMPHHSSSKQSKPKPRPALHRSLSIIQDIRNNSGNAFSGYGRHCANDVLYQLAIYPGTPTHVIYNDDDQYESLKHHLHTFMAKFSSPKFLKDVASVANKLNPFAFNERSNKLYMSMYLDVFRRTKVKVPKELYDKYVAFGLLDREHVIDESIPVFNVLL</sequence>
<keyword evidence="3" id="KW-1185">Reference proteome</keyword>
<evidence type="ECO:0000256" key="1">
    <source>
        <dbReference type="SAM" id="MobiDB-lite"/>
    </source>
</evidence>
<dbReference type="InParanoid" id="A0A369K7L5"/>
<dbReference type="EMBL" id="LUEZ02000009">
    <property type="protein sequence ID" value="RDB29888.1"/>
    <property type="molecule type" value="Genomic_DNA"/>
</dbReference>
<proteinExistence type="predicted"/>
<gene>
    <name evidence="2" type="ORF">Hypma_014046</name>
</gene>
<evidence type="ECO:0000313" key="3">
    <source>
        <dbReference type="Proteomes" id="UP000076154"/>
    </source>
</evidence>
<protein>
    <submittedName>
        <fullName evidence="2">Uncharacterized protein</fullName>
    </submittedName>
</protein>
<feature type="compositionally biased region" description="Basic residues" evidence="1">
    <location>
        <begin position="300"/>
        <end position="317"/>
    </location>
</feature>
<dbReference type="Proteomes" id="UP000076154">
    <property type="component" value="Unassembled WGS sequence"/>
</dbReference>
<organism evidence="2 3">
    <name type="scientific">Hypsizygus marmoreus</name>
    <name type="common">White beech mushroom</name>
    <name type="synonym">Agaricus marmoreus</name>
    <dbReference type="NCBI Taxonomy" id="39966"/>
    <lineage>
        <taxon>Eukaryota</taxon>
        <taxon>Fungi</taxon>
        <taxon>Dikarya</taxon>
        <taxon>Basidiomycota</taxon>
        <taxon>Agaricomycotina</taxon>
        <taxon>Agaricomycetes</taxon>
        <taxon>Agaricomycetidae</taxon>
        <taxon>Agaricales</taxon>
        <taxon>Tricholomatineae</taxon>
        <taxon>Lyophyllaceae</taxon>
        <taxon>Hypsizygus</taxon>
    </lineage>
</organism>
<comment type="caution">
    <text evidence="2">The sequence shown here is derived from an EMBL/GenBank/DDBJ whole genome shotgun (WGS) entry which is preliminary data.</text>
</comment>
<reference evidence="2" key="1">
    <citation type="submission" date="2018-04" db="EMBL/GenBank/DDBJ databases">
        <title>Whole genome sequencing of Hypsizygus marmoreus.</title>
        <authorList>
            <person name="Choi I.-G."/>
            <person name="Min B."/>
            <person name="Kim J.-G."/>
            <person name="Kim S."/>
            <person name="Oh Y.-L."/>
            <person name="Kong W.-S."/>
            <person name="Park H."/>
            <person name="Jeong J."/>
            <person name="Song E.-S."/>
        </authorList>
    </citation>
    <scope>NUCLEOTIDE SEQUENCE [LARGE SCALE GENOMIC DNA]</scope>
    <source>
        <strain evidence="2">51987-8</strain>
    </source>
</reference>
<dbReference type="OrthoDB" id="3061861at2759"/>
<dbReference type="AlphaFoldDB" id="A0A369K7L5"/>
<feature type="region of interest" description="Disordered" evidence="1">
    <location>
        <begin position="282"/>
        <end position="317"/>
    </location>
</feature>
<evidence type="ECO:0000313" key="2">
    <source>
        <dbReference type="EMBL" id="RDB29888.1"/>
    </source>
</evidence>
<accession>A0A369K7L5</accession>